<dbReference type="RefSeq" id="XP_062644541.1">
    <property type="nucleotide sequence ID" value="XM_062797175.1"/>
</dbReference>
<dbReference type="GeneID" id="87833942"/>
<dbReference type="EMBL" id="MU853236">
    <property type="protein sequence ID" value="KAK4120770.1"/>
    <property type="molecule type" value="Genomic_DNA"/>
</dbReference>
<name>A0AAN6Z090_9PEZI</name>
<keyword evidence="2" id="KW-1185">Reference proteome</keyword>
<proteinExistence type="predicted"/>
<reference evidence="1" key="2">
    <citation type="submission" date="2023-05" db="EMBL/GenBank/DDBJ databases">
        <authorList>
            <consortium name="Lawrence Berkeley National Laboratory"/>
            <person name="Steindorff A."/>
            <person name="Hensen N."/>
            <person name="Bonometti L."/>
            <person name="Westerberg I."/>
            <person name="Brannstrom I.O."/>
            <person name="Guillou S."/>
            <person name="Cros-Aarteil S."/>
            <person name="Calhoun S."/>
            <person name="Haridas S."/>
            <person name="Kuo A."/>
            <person name="Mondo S."/>
            <person name="Pangilinan J."/>
            <person name="Riley R."/>
            <person name="Labutti K."/>
            <person name="Andreopoulos B."/>
            <person name="Lipzen A."/>
            <person name="Chen C."/>
            <person name="Yanf M."/>
            <person name="Daum C."/>
            <person name="Ng V."/>
            <person name="Clum A."/>
            <person name="Ohm R."/>
            <person name="Martin F."/>
            <person name="Silar P."/>
            <person name="Natvig D."/>
            <person name="Lalanne C."/>
            <person name="Gautier V."/>
            <person name="Ament-Velasquez S.L."/>
            <person name="Kruys A."/>
            <person name="Hutchinson M.I."/>
            <person name="Powell A.J."/>
            <person name="Barry K."/>
            <person name="Miller A.N."/>
            <person name="Grigoriev I.V."/>
            <person name="Debuchy R."/>
            <person name="Gladieux P."/>
            <person name="Thoren M.H."/>
            <person name="Johannesson H."/>
        </authorList>
    </citation>
    <scope>NUCLEOTIDE SEQUENCE</scope>
    <source>
        <strain evidence="1">CBS 731.68</strain>
    </source>
</reference>
<protein>
    <submittedName>
        <fullName evidence="1">Uncharacterized protein</fullName>
    </submittedName>
</protein>
<comment type="caution">
    <text evidence="1">The sequence shown here is derived from an EMBL/GenBank/DDBJ whole genome shotgun (WGS) entry which is preliminary data.</text>
</comment>
<accession>A0AAN6Z090</accession>
<gene>
    <name evidence="1" type="ORF">N657DRAFT_692664</name>
</gene>
<dbReference type="Proteomes" id="UP001302602">
    <property type="component" value="Unassembled WGS sequence"/>
</dbReference>
<evidence type="ECO:0000313" key="2">
    <source>
        <dbReference type="Proteomes" id="UP001302602"/>
    </source>
</evidence>
<sequence length="156" mass="17459">MTEHAAPSACRDDGSGPLALMAFCNFQAPLRDEHAAIGAQELEDVYEIFCGKGDSEGLNHKRCEKLTYASIGFSLVACKRFVLEVPRSRREDLVPAVRAELEGIENDNQHCPSRRSWLEMSLYMARLVLEEILNRLKRYLIEAKAGGSLEDCVNVD</sequence>
<organism evidence="1 2">
    <name type="scientific">Parathielavia appendiculata</name>
    <dbReference type="NCBI Taxonomy" id="2587402"/>
    <lineage>
        <taxon>Eukaryota</taxon>
        <taxon>Fungi</taxon>
        <taxon>Dikarya</taxon>
        <taxon>Ascomycota</taxon>
        <taxon>Pezizomycotina</taxon>
        <taxon>Sordariomycetes</taxon>
        <taxon>Sordariomycetidae</taxon>
        <taxon>Sordariales</taxon>
        <taxon>Chaetomiaceae</taxon>
        <taxon>Parathielavia</taxon>
    </lineage>
</organism>
<reference evidence="1" key="1">
    <citation type="journal article" date="2023" name="Mol. Phylogenet. Evol.">
        <title>Genome-scale phylogeny and comparative genomics of the fungal order Sordariales.</title>
        <authorList>
            <person name="Hensen N."/>
            <person name="Bonometti L."/>
            <person name="Westerberg I."/>
            <person name="Brannstrom I.O."/>
            <person name="Guillou S."/>
            <person name="Cros-Aarteil S."/>
            <person name="Calhoun S."/>
            <person name="Haridas S."/>
            <person name="Kuo A."/>
            <person name="Mondo S."/>
            <person name="Pangilinan J."/>
            <person name="Riley R."/>
            <person name="LaButti K."/>
            <person name="Andreopoulos B."/>
            <person name="Lipzen A."/>
            <person name="Chen C."/>
            <person name="Yan M."/>
            <person name="Daum C."/>
            <person name="Ng V."/>
            <person name="Clum A."/>
            <person name="Steindorff A."/>
            <person name="Ohm R.A."/>
            <person name="Martin F."/>
            <person name="Silar P."/>
            <person name="Natvig D.O."/>
            <person name="Lalanne C."/>
            <person name="Gautier V."/>
            <person name="Ament-Velasquez S.L."/>
            <person name="Kruys A."/>
            <person name="Hutchinson M.I."/>
            <person name="Powell A.J."/>
            <person name="Barry K."/>
            <person name="Miller A.N."/>
            <person name="Grigoriev I.V."/>
            <person name="Debuchy R."/>
            <person name="Gladieux P."/>
            <person name="Hiltunen Thoren M."/>
            <person name="Johannesson H."/>
        </authorList>
    </citation>
    <scope>NUCLEOTIDE SEQUENCE</scope>
    <source>
        <strain evidence="1">CBS 731.68</strain>
    </source>
</reference>
<dbReference type="AlphaFoldDB" id="A0AAN6Z090"/>
<evidence type="ECO:0000313" key="1">
    <source>
        <dbReference type="EMBL" id="KAK4120770.1"/>
    </source>
</evidence>